<dbReference type="Pfam" id="PF09335">
    <property type="entry name" value="VTT_dom"/>
    <property type="match status" value="1"/>
</dbReference>
<evidence type="ECO:0000256" key="5">
    <source>
        <dbReference type="ARBA" id="ARBA00022989"/>
    </source>
</evidence>
<evidence type="ECO:0000256" key="1">
    <source>
        <dbReference type="ARBA" id="ARBA00004651"/>
    </source>
</evidence>
<proteinExistence type="inferred from homology"/>
<evidence type="ECO:0000256" key="6">
    <source>
        <dbReference type="ARBA" id="ARBA00023136"/>
    </source>
</evidence>
<evidence type="ECO:0000313" key="11">
    <source>
        <dbReference type="Proteomes" id="UP000248749"/>
    </source>
</evidence>
<gene>
    <name evidence="10" type="ORF">C1I99_30785</name>
</gene>
<keyword evidence="6 8" id="KW-0472">Membrane</keyword>
<evidence type="ECO:0000256" key="7">
    <source>
        <dbReference type="SAM" id="MobiDB-lite"/>
    </source>
</evidence>
<reference evidence="10 11" key="1">
    <citation type="submission" date="2018-01" db="EMBL/GenBank/DDBJ databases">
        <title>Draft genome sequence of Salinispora sp. 13K206.</title>
        <authorList>
            <person name="Sahin N."/>
            <person name="Saygin H."/>
            <person name="Ay H."/>
        </authorList>
    </citation>
    <scope>NUCLEOTIDE SEQUENCE [LARGE SCALE GENOMIC DNA]</scope>
    <source>
        <strain evidence="10 11">13K206</strain>
    </source>
</reference>
<keyword evidence="5 8" id="KW-1133">Transmembrane helix</keyword>
<protein>
    <recommendedName>
        <fullName evidence="9">VTT domain-containing protein</fullName>
    </recommendedName>
</protein>
<dbReference type="InterPro" id="IPR051311">
    <property type="entry name" value="DedA_domain"/>
</dbReference>
<evidence type="ECO:0000256" key="2">
    <source>
        <dbReference type="ARBA" id="ARBA00010792"/>
    </source>
</evidence>
<dbReference type="InterPro" id="IPR032816">
    <property type="entry name" value="VTT_dom"/>
</dbReference>
<feature type="transmembrane region" description="Helical" evidence="8">
    <location>
        <begin position="74"/>
        <end position="95"/>
    </location>
</feature>
<keyword evidence="11" id="KW-1185">Reference proteome</keyword>
<evidence type="ECO:0000256" key="3">
    <source>
        <dbReference type="ARBA" id="ARBA00022475"/>
    </source>
</evidence>
<comment type="similarity">
    <text evidence="2">Belongs to the DedA family.</text>
</comment>
<feature type="transmembrane region" description="Helical" evidence="8">
    <location>
        <begin position="196"/>
        <end position="214"/>
    </location>
</feature>
<feature type="compositionally biased region" description="Pro residues" evidence="7">
    <location>
        <begin position="230"/>
        <end position="239"/>
    </location>
</feature>
<feature type="transmembrane region" description="Helical" evidence="8">
    <location>
        <begin position="161"/>
        <end position="184"/>
    </location>
</feature>
<sequence length="272" mass="29093">MIRTAHALLAAGTATADAEPPQGGLVGYVTDLVERLGGPGAGLAVALENLFPPIPSEVILPLAGFVAGQGRMSVLSAIVWTTLGSLLGALALYYIGAALGRDRMRAIAARLPLVKLSDVDRTEDWFHRHGVKAVFFGRMIPIFRSMISIPAGVERMPVWTFVVYTTLGSLIWNTTFVMAGYLLGDNWHLVEGYVGALQNVVIVACVAGVGWFVVSRLRRARRAATQPEAALPPVPPPASPVVDTPDRSGRGTIYRSAWADSQHAGRDYDGVH</sequence>
<keyword evidence="4 8" id="KW-0812">Transmembrane</keyword>
<accession>A0A2W2BV77</accession>
<comment type="caution">
    <text evidence="10">The sequence shown here is derived from an EMBL/GenBank/DDBJ whole genome shotgun (WGS) entry which is preliminary data.</text>
</comment>
<dbReference type="PANTHER" id="PTHR42709:SF6">
    <property type="entry name" value="UNDECAPRENYL PHOSPHATE TRANSPORTER A"/>
    <property type="match status" value="1"/>
</dbReference>
<feature type="domain" description="VTT" evidence="9">
    <location>
        <begin position="54"/>
        <end position="181"/>
    </location>
</feature>
<evidence type="ECO:0000256" key="8">
    <source>
        <dbReference type="SAM" id="Phobius"/>
    </source>
</evidence>
<dbReference type="GO" id="GO:0005886">
    <property type="term" value="C:plasma membrane"/>
    <property type="evidence" value="ECO:0007669"/>
    <property type="project" value="UniProtKB-SubCell"/>
</dbReference>
<evidence type="ECO:0000259" key="9">
    <source>
        <dbReference type="Pfam" id="PF09335"/>
    </source>
</evidence>
<evidence type="ECO:0000313" key="10">
    <source>
        <dbReference type="EMBL" id="PZF83868.1"/>
    </source>
</evidence>
<dbReference type="EMBL" id="POUB01000442">
    <property type="protein sequence ID" value="PZF83868.1"/>
    <property type="molecule type" value="Genomic_DNA"/>
</dbReference>
<feature type="region of interest" description="Disordered" evidence="7">
    <location>
        <begin position="226"/>
        <end position="258"/>
    </location>
</feature>
<keyword evidence="3" id="KW-1003">Cell membrane</keyword>
<organism evidence="10 11">
    <name type="scientific">Micromonospora deserti</name>
    <dbReference type="NCBI Taxonomy" id="2070366"/>
    <lineage>
        <taxon>Bacteria</taxon>
        <taxon>Bacillati</taxon>
        <taxon>Actinomycetota</taxon>
        <taxon>Actinomycetes</taxon>
        <taxon>Micromonosporales</taxon>
        <taxon>Micromonosporaceae</taxon>
        <taxon>Micromonospora</taxon>
    </lineage>
</organism>
<dbReference type="OrthoDB" id="9813426at2"/>
<dbReference type="Proteomes" id="UP000248749">
    <property type="component" value="Unassembled WGS sequence"/>
</dbReference>
<evidence type="ECO:0000256" key="4">
    <source>
        <dbReference type="ARBA" id="ARBA00022692"/>
    </source>
</evidence>
<name>A0A2W2BV77_9ACTN</name>
<dbReference type="AlphaFoldDB" id="A0A2W2BV77"/>
<dbReference type="PANTHER" id="PTHR42709">
    <property type="entry name" value="ALKALINE PHOSPHATASE LIKE PROTEIN"/>
    <property type="match status" value="1"/>
</dbReference>
<comment type="subcellular location">
    <subcellularLocation>
        <location evidence="1">Cell membrane</location>
        <topology evidence="1">Multi-pass membrane protein</topology>
    </subcellularLocation>
</comment>
<dbReference type="RefSeq" id="WP_111137672.1">
    <property type="nucleotide sequence ID" value="NZ_POUB01000442.1"/>
</dbReference>